<dbReference type="AlphaFoldDB" id="M3B3G1"/>
<organism evidence="1 2">
    <name type="scientific">Pseudocercospora fijiensis (strain CIRAD86)</name>
    <name type="common">Black leaf streak disease fungus</name>
    <name type="synonym">Mycosphaerella fijiensis</name>
    <dbReference type="NCBI Taxonomy" id="383855"/>
    <lineage>
        <taxon>Eukaryota</taxon>
        <taxon>Fungi</taxon>
        <taxon>Dikarya</taxon>
        <taxon>Ascomycota</taxon>
        <taxon>Pezizomycotina</taxon>
        <taxon>Dothideomycetes</taxon>
        <taxon>Dothideomycetidae</taxon>
        <taxon>Mycosphaerellales</taxon>
        <taxon>Mycosphaerellaceae</taxon>
        <taxon>Pseudocercospora</taxon>
    </lineage>
</organism>
<dbReference type="KEGG" id="pfj:MYCFIDRAFT_207096"/>
<dbReference type="HOGENOM" id="CLU_2146957_0_0_1"/>
<evidence type="ECO:0000313" key="1">
    <source>
        <dbReference type="EMBL" id="EME83912.1"/>
    </source>
</evidence>
<accession>M3B3G1</accession>
<sequence length="112" mass="12312">MAFVPGTALTPAACASPRLEPSPRSQVYVYRDFPQTLQIPFYNPSPKDDQMTMLPFTPSLPFQNANCAVIKSVMYFQILVAECMCSSAGRQPFPRALRGAGGRHDAPESDEN</sequence>
<gene>
    <name evidence="1" type="ORF">MYCFIDRAFT_207096</name>
</gene>
<dbReference type="Proteomes" id="UP000016932">
    <property type="component" value="Unassembled WGS sequence"/>
</dbReference>
<keyword evidence="2" id="KW-1185">Reference proteome</keyword>
<evidence type="ECO:0000313" key="2">
    <source>
        <dbReference type="Proteomes" id="UP000016932"/>
    </source>
</evidence>
<dbReference type="GeneID" id="19336551"/>
<dbReference type="EMBL" id="KB446557">
    <property type="protein sequence ID" value="EME83912.1"/>
    <property type="molecule type" value="Genomic_DNA"/>
</dbReference>
<dbReference type="VEuPathDB" id="FungiDB:MYCFIDRAFT_207096"/>
<proteinExistence type="predicted"/>
<dbReference type="RefSeq" id="XP_007924536.1">
    <property type="nucleotide sequence ID" value="XM_007926345.1"/>
</dbReference>
<protein>
    <submittedName>
        <fullName evidence="1">Uncharacterized protein</fullName>
    </submittedName>
</protein>
<reference evidence="1 2" key="1">
    <citation type="journal article" date="2012" name="PLoS Pathog.">
        <title>Diverse lifestyles and strategies of plant pathogenesis encoded in the genomes of eighteen Dothideomycetes fungi.</title>
        <authorList>
            <person name="Ohm R.A."/>
            <person name="Feau N."/>
            <person name="Henrissat B."/>
            <person name="Schoch C.L."/>
            <person name="Horwitz B.A."/>
            <person name="Barry K.W."/>
            <person name="Condon B.J."/>
            <person name="Copeland A.C."/>
            <person name="Dhillon B."/>
            <person name="Glaser F."/>
            <person name="Hesse C.N."/>
            <person name="Kosti I."/>
            <person name="LaButti K."/>
            <person name="Lindquist E.A."/>
            <person name="Lucas S."/>
            <person name="Salamov A.A."/>
            <person name="Bradshaw R.E."/>
            <person name="Ciuffetti L."/>
            <person name="Hamelin R.C."/>
            <person name="Kema G.H.J."/>
            <person name="Lawrence C."/>
            <person name="Scott J.A."/>
            <person name="Spatafora J.W."/>
            <person name="Turgeon B.G."/>
            <person name="de Wit P.J.G.M."/>
            <person name="Zhong S."/>
            <person name="Goodwin S.B."/>
            <person name="Grigoriev I.V."/>
        </authorList>
    </citation>
    <scope>NUCLEOTIDE SEQUENCE [LARGE SCALE GENOMIC DNA]</scope>
    <source>
        <strain evidence="1 2">CIRAD86</strain>
    </source>
</reference>
<name>M3B3G1_PSEFD</name>